<gene>
    <name evidence="3" type="ORF">ACFQ2S_00960</name>
</gene>
<accession>A0ABW3IJR5</accession>
<dbReference type="Pfam" id="PF22324">
    <property type="entry name" value="HTH_91"/>
    <property type="match status" value="1"/>
</dbReference>
<evidence type="ECO:0000313" key="3">
    <source>
        <dbReference type="EMBL" id="MFD0978211.1"/>
    </source>
</evidence>
<feature type="region of interest" description="Disordered" evidence="1">
    <location>
        <begin position="1"/>
        <end position="47"/>
    </location>
</feature>
<comment type="caution">
    <text evidence="3">The sequence shown here is derived from an EMBL/GenBank/DDBJ whole genome shotgun (WGS) entry which is preliminary data.</text>
</comment>
<dbReference type="EMBL" id="JBHTJT010000002">
    <property type="protein sequence ID" value="MFD0978211.1"/>
    <property type="molecule type" value="Genomic_DNA"/>
</dbReference>
<reference evidence="4" key="1">
    <citation type="journal article" date="2019" name="Int. J. Syst. Evol. Microbiol.">
        <title>The Global Catalogue of Microorganisms (GCM) 10K type strain sequencing project: providing services to taxonomists for standard genome sequencing and annotation.</title>
        <authorList>
            <consortium name="The Broad Institute Genomics Platform"/>
            <consortium name="The Broad Institute Genome Sequencing Center for Infectious Disease"/>
            <person name="Wu L."/>
            <person name="Ma J."/>
        </authorList>
    </citation>
    <scope>NUCLEOTIDE SEQUENCE [LARGE SCALE GENOMIC DNA]</scope>
    <source>
        <strain evidence="4">CCUG 60524</strain>
    </source>
</reference>
<evidence type="ECO:0000256" key="1">
    <source>
        <dbReference type="SAM" id="MobiDB-lite"/>
    </source>
</evidence>
<sequence>MRTNENPGALAGATGARMPNQETAEGTRTIARSPRKTKAGTPYRITPSAGGDPFRIVVCGRDRWALDQLRKAGAKGCTPINNPAPRWSAYVFNLRELGVPIDTIHEPHGGEFSGTHARYVLRGQATPDWKGGAA</sequence>
<proteinExistence type="predicted"/>
<evidence type="ECO:0000259" key="2">
    <source>
        <dbReference type="Pfam" id="PF22324"/>
    </source>
</evidence>
<protein>
    <recommendedName>
        <fullName evidence="2">Winged helix domain-containing protein</fullName>
    </recommendedName>
</protein>
<name>A0ABW3IJR5_9RHOB</name>
<dbReference type="RefSeq" id="WP_386071958.1">
    <property type="nucleotide sequence ID" value="NZ_JBHTJT010000002.1"/>
</dbReference>
<feature type="domain" description="Winged helix" evidence="2">
    <location>
        <begin position="56"/>
        <end position="127"/>
    </location>
</feature>
<keyword evidence="4" id="KW-1185">Reference proteome</keyword>
<organism evidence="3 4">
    <name type="scientific">Tropicimonas aquimaris</name>
    <dbReference type="NCBI Taxonomy" id="914152"/>
    <lineage>
        <taxon>Bacteria</taxon>
        <taxon>Pseudomonadati</taxon>
        <taxon>Pseudomonadota</taxon>
        <taxon>Alphaproteobacteria</taxon>
        <taxon>Rhodobacterales</taxon>
        <taxon>Roseobacteraceae</taxon>
        <taxon>Tropicimonas</taxon>
    </lineage>
</organism>
<dbReference type="Proteomes" id="UP001597108">
    <property type="component" value="Unassembled WGS sequence"/>
</dbReference>
<dbReference type="InterPro" id="IPR054382">
    <property type="entry name" value="wHTH_alphaproteobact"/>
</dbReference>
<evidence type="ECO:0000313" key="4">
    <source>
        <dbReference type="Proteomes" id="UP001597108"/>
    </source>
</evidence>